<dbReference type="FunFam" id="3.40.50.300:FF:000991">
    <property type="entry name" value="Dephospho-CoA kinase"/>
    <property type="match status" value="1"/>
</dbReference>
<evidence type="ECO:0000256" key="2">
    <source>
        <dbReference type="ARBA" id="ARBA00022490"/>
    </source>
</evidence>
<dbReference type="Gene3D" id="3.40.50.300">
    <property type="entry name" value="P-loop containing nucleotide triphosphate hydrolases"/>
    <property type="match status" value="1"/>
</dbReference>
<dbReference type="CDD" id="cd02022">
    <property type="entry name" value="DPCK"/>
    <property type="match status" value="1"/>
</dbReference>
<comment type="caution">
    <text evidence="10">The sequence shown here is derived from an EMBL/GenBank/DDBJ whole genome shotgun (WGS) entry which is preliminary data.</text>
</comment>
<evidence type="ECO:0000313" key="11">
    <source>
        <dbReference type="Proteomes" id="UP001182556"/>
    </source>
</evidence>
<feature type="region of interest" description="Disordered" evidence="8">
    <location>
        <begin position="242"/>
        <end position="279"/>
    </location>
</feature>
<accession>A0AAD9CYL8</accession>
<gene>
    <name evidence="10" type="ORF">DB88DRAFT_529079</name>
</gene>
<keyword evidence="9" id="KW-0472">Membrane</keyword>
<evidence type="ECO:0000256" key="9">
    <source>
        <dbReference type="SAM" id="Phobius"/>
    </source>
</evidence>
<dbReference type="SUPFAM" id="SSF52540">
    <property type="entry name" value="P-loop containing nucleoside triphosphate hydrolases"/>
    <property type="match status" value="1"/>
</dbReference>
<evidence type="ECO:0000256" key="7">
    <source>
        <dbReference type="ARBA" id="ARBA00022993"/>
    </source>
</evidence>
<proteinExistence type="inferred from homology"/>
<keyword evidence="2" id="KW-0963">Cytoplasm</keyword>
<dbReference type="NCBIfam" id="TIGR00152">
    <property type="entry name" value="dephospho-CoA kinase"/>
    <property type="match status" value="1"/>
</dbReference>
<keyword evidence="4" id="KW-0547">Nucleotide-binding</keyword>
<dbReference type="AlphaFoldDB" id="A0AAD9CYL8"/>
<dbReference type="Pfam" id="PF01121">
    <property type="entry name" value="CoaE"/>
    <property type="match status" value="1"/>
</dbReference>
<evidence type="ECO:0000256" key="6">
    <source>
        <dbReference type="ARBA" id="ARBA00022840"/>
    </source>
</evidence>
<protein>
    <submittedName>
        <fullName evidence="10">Dephospho-CoA kinase</fullName>
    </submittedName>
</protein>
<dbReference type="PANTHER" id="PTHR10695:SF46">
    <property type="entry name" value="BIFUNCTIONAL COENZYME A SYNTHASE-RELATED"/>
    <property type="match status" value="1"/>
</dbReference>
<dbReference type="HAMAP" id="MF_00376">
    <property type="entry name" value="Dephospho_CoA_kinase"/>
    <property type="match status" value="1"/>
</dbReference>
<feature type="transmembrane region" description="Helical" evidence="9">
    <location>
        <begin position="207"/>
        <end position="232"/>
    </location>
</feature>
<organism evidence="10 11">
    <name type="scientific">Papiliotrema laurentii</name>
    <name type="common">Cryptococcus laurentii</name>
    <dbReference type="NCBI Taxonomy" id="5418"/>
    <lineage>
        <taxon>Eukaryota</taxon>
        <taxon>Fungi</taxon>
        <taxon>Dikarya</taxon>
        <taxon>Basidiomycota</taxon>
        <taxon>Agaricomycotina</taxon>
        <taxon>Tremellomycetes</taxon>
        <taxon>Tremellales</taxon>
        <taxon>Rhynchogastremaceae</taxon>
        <taxon>Papiliotrema</taxon>
    </lineage>
</organism>
<feature type="non-terminal residue" evidence="10">
    <location>
        <position position="279"/>
    </location>
</feature>
<dbReference type="Proteomes" id="UP001182556">
    <property type="component" value="Unassembled WGS sequence"/>
</dbReference>
<dbReference type="GO" id="GO:0015937">
    <property type="term" value="P:coenzyme A biosynthetic process"/>
    <property type="evidence" value="ECO:0007669"/>
    <property type="project" value="UniProtKB-KW"/>
</dbReference>
<dbReference type="PANTHER" id="PTHR10695">
    <property type="entry name" value="DEPHOSPHO-COA KINASE-RELATED"/>
    <property type="match status" value="1"/>
</dbReference>
<dbReference type="PROSITE" id="PS51219">
    <property type="entry name" value="DPCK"/>
    <property type="match status" value="1"/>
</dbReference>
<name>A0AAD9CYL8_PAPLA</name>
<keyword evidence="9" id="KW-1133">Transmembrane helix</keyword>
<comment type="similarity">
    <text evidence="1">Belongs to the CoaE family.</text>
</comment>
<evidence type="ECO:0000256" key="1">
    <source>
        <dbReference type="ARBA" id="ARBA00009018"/>
    </source>
</evidence>
<keyword evidence="5 10" id="KW-0418">Kinase</keyword>
<evidence type="ECO:0000313" key="10">
    <source>
        <dbReference type="EMBL" id="KAK1923842.1"/>
    </source>
</evidence>
<reference evidence="10" key="1">
    <citation type="submission" date="2023-02" db="EMBL/GenBank/DDBJ databases">
        <title>Identification and recombinant expression of a fungal hydrolase from Papiliotrema laurentii that hydrolyzes apple cutin and clears colloidal polyester polyurethane.</title>
        <authorList>
            <consortium name="DOE Joint Genome Institute"/>
            <person name="Roman V.A."/>
            <person name="Bojanowski C."/>
            <person name="Crable B.R."/>
            <person name="Wagner D.N."/>
            <person name="Hung C.S."/>
            <person name="Nadeau L.J."/>
            <person name="Schratz L."/>
            <person name="Haridas S."/>
            <person name="Pangilinan J."/>
            <person name="Lipzen A."/>
            <person name="Na H."/>
            <person name="Yan M."/>
            <person name="Ng V."/>
            <person name="Grigoriev I.V."/>
            <person name="Spatafora J.W."/>
            <person name="Barlow D."/>
            <person name="Biffinger J."/>
            <person name="Kelley-Loughnane N."/>
            <person name="Varaljay V.A."/>
            <person name="Crookes-Goodson W.J."/>
        </authorList>
    </citation>
    <scope>NUCLEOTIDE SEQUENCE</scope>
    <source>
        <strain evidence="10">5307AH</strain>
    </source>
</reference>
<dbReference type="EMBL" id="JAODAN010000006">
    <property type="protein sequence ID" value="KAK1923842.1"/>
    <property type="molecule type" value="Genomic_DNA"/>
</dbReference>
<keyword evidence="7" id="KW-0173">Coenzyme A biosynthesis</keyword>
<keyword evidence="11" id="KW-1185">Reference proteome</keyword>
<evidence type="ECO:0000256" key="8">
    <source>
        <dbReference type="SAM" id="MobiDB-lite"/>
    </source>
</evidence>
<evidence type="ECO:0000256" key="4">
    <source>
        <dbReference type="ARBA" id="ARBA00022741"/>
    </source>
</evidence>
<dbReference type="GO" id="GO:0004140">
    <property type="term" value="F:dephospho-CoA kinase activity"/>
    <property type="evidence" value="ECO:0007669"/>
    <property type="project" value="InterPro"/>
</dbReference>
<evidence type="ECO:0000256" key="3">
    <source>
        <dbReference type="ARBA" id="ARBA00022679"/>
    </source>
</evidence>
<keyword evidence="6" id="KW-0067">ATP-binding</keyword>
<evidence type="ECO:0000256" key="5">
    <source>
        <dbReference type="ARBA" id="ARBA00022777"/>
    </source>
</evidence>
<dbReference type="GO" id="GO:0005524">
    <property type="term" value="F:ATP binding"/>
    <property type="evidence" value="ECO:0007669"/>
    <property type="project" value="UniProtKB-KW"/>
</dbReference>
<keyword evidence="3" id="KW-0808">Transferase</keyword>
<dbReference type="InterPro" id="IPR027417">
    <property type="entry name" value="P-loop_NTPase"/>
</dbReference>
<dbReference type="InterPro" id="IPR001977">
    <property type="entry name" value="Depp_CoAkinase"/>
</dbReference>
<sequence length="279" mass="30904">VVGLTGGIASGKSTVSSLLTQHGLPLIDADVLAREVVEPKTAGFKSIVRHFGPDRVLKEDGTLDRAALGEIVFNDPEERKWLNGVIHPAVKKAMVNRLIGYWLRGEWCVVVDVPLLIEAGLWRWVGEVVVVYVNERLQLSRLLARPADPPLTTAQAQARISSQLPMSAKLGYATQVIDNSGTLQDLTAQVDRLVRRWRAQQGGPTGWWWRLCWLLPPLGLVAGGICLLQNWWNAKKRSGRRRGRGEVDRRIGGDEEGERIELTDRSGRRRNTGSSVGSD</sequence>
<feature type="compositionally biased region" description="Basic and acidic residues" evidence="8">
    <location>
        <begin position="244"/>
        <end position="266"/>
    </location>
</feature>
<keyword evidence="9" id="KW-0812">Transmembrane</keyword>